<sequence>MSRHTKRHAKRRSKRRSKRNVQKLLLGIDILVIICGLIGIYYLFLPTEPTAASDHYSEQVAHSSTASSSSSKKEQPANKKQDLLDAGNYDNLISDQEVVTAEGASYDQKILSSGFIGSALVVKNGKVLLHKGYGYADKAADVKNTPATLFNIGSMQKGLTAVLIMRAIKEGKLSLTDTLARFYPYIPGAAKITIQQMLQMASGLKLSENPQGLEDVQQILDWDATHAVLSGTQGTFKYSPINYNLLAGILTKVSGKSYDALLTDFFINKNGLKQSFLYKAFLQQDHPTVNYKTDGEADPYGNPNNISSANLAAEVGTGNLYMSVGDLYRYYDLLLNGKLLDKASLKQMWQPAAGGSYAAGFYDKGTYFRAHGGKGGFESFGLFSKDNKTSVILLSNRGRKSDTELMNQLYHPLANVDASF</sequence>
<dbReference type="GO" id="GO:0016787">
    <property type="term" value="F:hydrolase activity"/>
    <property type="evidence" value="ECO:0007669"/>
    <property type="project" value="UniProtKB-KW"/>
</dbReference>
<feature type="transmembrane region" description="Helical" evidence="4">
    <location>
        <begin position="21"/>
        <end position="44"/>
    </location>
</feature>
<dbReference type="InterPro" id="IPR001466">
    <property type="entry name" value="Beta-lactam-related"/>
</dbReference>
<dbReference type="GO" id="GO:0016020">
    <property type="term" value="C:membrane"/>
    <property type="evidence" value="ECO:0007669"/>
    <property type="project" value="UniProtKB-SubCell"/>
</dbReference>
<dbReference type="SUPFAM" id="SSF56601">
    <property type="entry name" value="beta-lactamase/transpeptidase-like"/>
    <property type="match status" value="1"/>
</dbReference>
<protein>
    <submittedName>
        <fullName evidence="5">Serine hydrolase</fullName>
    </submittedName>
</protein>
<keyword evidence="4" id="KW-0812">Transmembrane</keyword>
<dbReference type="AlphaFoldDB" id="A0A5C8HI90"/>
<comment type="caution">
    <text evidence="5">The sequence shown here is derived from an EMBL/GenBank/DDBJ whole genome shotgun (WGS) entry which is preliminary data.</text>
</comment>
<accession>A0A5C8HI90</accession>
<feature type="region of interest" description="Disordered" evidence="3">
    <location>
        <begin position="56"/>
        <end position="80"/>
    </location>
</feature>
<proteinExistence type="predicted"/>
<dbReference type="InterPro" id="IPR012338">
    <property type="entry name" value="Beta-lactam/transpept-like"/>
</dbReference>
<evidence type="ECO:0000256" key="3">
    <source>
        <dbReference type="SAM" id="MobiDB-lite"/>
    </source>
</evidence>
<dbReference type="Proteomes" id="UP000439965">
    <property type="component" value="Unassembled WGS sequence"/>
</dbReference>
<comment type="subcellular location">
    <subcellularLocation>
        <location evidence="1">Membrane</location>
    </subcellularLocation>
</comment>
<evidence type="ECO:0000313" key="6">
    <source>
        <dbReference type="Proteomes" id="UP000439965"/>
    </source>
</evidence>
<evidence type="ECO:0000256" key="2">
    <source>
        <dbReference type="ARBA" id="ARBA00023136"/>
    </source>
</evidence>
<keyword evidence="4" id="KW-1133">Transmembrane helix</keyword>
<evidence type="ECO:0000256" key="4">
    <source>
        <dbReference type="SAM" id="Phobius"/>
    </source>
</evidence>
<gene>
    <name evidence="5" type="ORF">GTI89_14920</name>
</gene>
<dbReference type="PANTHER" id="PTHR46825:SF11">
    <property type="entry name" value="PENICILLIN-BINDING PROTEIN 4"/>
    <property type="match status" value="1"/>
</dbReference>
<feature type="compositionally biased region" description="Basic and acidic residues" evidence="3">
    <location>
        <begin position="71"/>
        <end position="80"/>
    </location>
</feature>
<keyword evidence="5" id="KW-0378">Hydrolase</keyword>
<dbReference type="InterPro" id="IPR050491">
    <property type="entry name" value="AmpC-like"/>
</dbReference>
<dbReference type="RefSeq" id="WP_029486352.1">
    <property type="nucleotide sequence ID" value="NZ_BTSN01000004.1"/>
</dbReference>
<dbReference type="EMBL" id="WVTI01000019">
    <property type="protein sequence ID" value="MXS27350.1"/>
    <property type="molecule type" value="Genomic_DNA"/>
</dbReference>
<dbReference type="PANTHER" id="PTHR46825">
    <property type="entry name" value="D-ALANYL-D-ALANINE-CARBOXYPEPTIDASE/ENDOPEPTIDASE AMPH"/>
    <property type="match status" value="1"/>
</dbReference>
<evidence type="ECO:0000256" key="1">
    <source>
        <dbReference type="ARBA" id="ARBA00004370"/>
    </source>
</evidence>
<keyword evidence="2 4" id="KW-0472">Membrane</keyword>
<evidence type="ECO:0000313" key="5">
    <source>
        <dbReference type="EMBL" id="MXS27350.1"/>
    </source>
</evidence>
<reference evidence="5 6" key="1">
    <citation type="submission" date="2019-04" db="EMBL/GenBank/DDBJ databases">
        <title>Step-wise assembly of the neonatal virome modulated by breast feeding.</title>
        <authorList>
            <person name="Liang G."/>
            <person name="Bushman F."/>
        </authorList>
    </citation>
    <scope>NUCLEOTIDE SEQUENCE [LARGE SCALE GENOMIC DNA]</scope>
    <source>
        <strain evidence="5 6">E3404</strain>
    </source>
</reference>
<organism evidence="5 6">
    <name type="scientific">Enterococcus gallinarum</name>
    <dbReference type="NCBI Taxonomy" id="1353"/>
    <lineage>
        <taxon>Bacteria</taxon>
        <taxon>Bacillati</taxon>
        <taxon>Bacillota</taxon>
        <taxon>Bacilli</taxon>
        <taxon>Lactobacillales</taxon>
        <taxon>Enterococcaceae</taxon>
        <taxon>Enterococcus</taxon>
    </lineage>
</organism>
<name>A0A5C8HI90_ENTGA</name>
<dbReference type="Gene3D" id="3.40.710.10">
    <property type="entry name" value="DD-peptidase/beta-lactamase superfamily"/>
    <property type="match status" value="1"/>
</dbReference>
<dbReference type="Pfam" id="PF00144">
    <property type="entry name" value="Beta-lactamase"/>
    <property type="match status" value="1"/>
</dbReference>